<dbReference type="OrthoDB" id="9782620at2"/>
<sequence>MCYNFNNKKVSLKKAVEDLGAEGYEEENFVLNGSINAFTKQTAPTIPAIANHNGIVLMNTFWGVRENPDAPTKGKNLQSENTHTYYRKIEKNRCLIPASSYFEHKSIPVPGRKTPVKAKHEMFWKDKAQFYIAGFFNVYTDGNLGFGLVTTLPNPVQAEIHDRMIITLDAKMGREFLELEPIEKFQFPNYSPNLEYIDLEPEKTPNTLF</sequence>
<evidence type="ECO:0000313" key="1">
    <source>
        <dbReference type="EMBL" id="GEN75437.1"/>
    </source>
</evidence>
<evidence type="ECO:0008006" key="3">
    <source>
        <dbReference type="Google" id="ProtNLM"/>
    </source>
</evidence>
<name>A0A511YJR0_9FLAO</name>
<dbReference type="Proteomes" id="UP000321863">
    <property type="component" value="Unassembled WGS sequence"/>
</dbReference>
<dbReference type="AlphaFoldDB" id="A0A511YJR0"/>
<protein>
    <recommendedName>
        <fullName evidence="3">Abasic site processing protein</fullName>
    </recommendedName>
</protein>
<dbReference type="RefSeq" id="WP_146940399.1">
    <property type="nucleotide sequence ID" value="NZ_BJYJ01000004.1"/>
</dbReference>
<comment type="caution">
    <text evidence="1">The sequence shown here is derived from an EMBL/GenBank/DDBJ whole genome shotgun (WGS) entry which is preliminary data.</text>
</comment>
<dbReference type="Pfam" id="PF02586">
    <property type="entry name" value="SRAP"/>
    <property type="match status" value="1"/>
</dbReference>
<dbReference type="Gene3D" id="3.90.1680.10">
    <property type="entry name" value="SOS response associated peptidase-like"/>
    <property type="match status" value="1"/>
</dbReference>
<evidence type="ECO:0000313" key="2">
    <source>
        <dbReference type="Proteomes" id="UP000321863"/>
    </source>
</evidence>
<keyword evidence="2" id="KW-1185">Reference proteome</keyword>
<gene>
    <name evidence="1" type="ORF">CHA01nite_11770</name>
</gene>
<dbReference type="GO" id="GO:0106300">
    <property type="term" value="P:protein-DNA covalent cross-linking repair"/>
    <property type="evidence" value="ECO:0007669"/>
    <property type="project" value="InterPro"/>
</dbReference>
<organism evidence="1 2">
    <name type="scientific">Chryseobacterium hagamense</name>
    <dbReference type="NCBI Taxonomy" id="395935"/>
    <lineage>
        <taxon>Bacteria</taxon>
        <taxon>Pseudomonadati</taxon>
        <taxon>Bacteroidota</taxon>
        <taxon>Flavobacteriia</taxon>
        <taxon>Flavobacteriales</taxon>
        <taxon>Weeksellaceae</taxon>
        <taxon>Chryseobacterium group</taxon>
        <taxon>Chryseobacterium</taxon>
    </lineage>
</organism>
<reference evidence="1 2" key="1">
    <citation type="submission" date="2019-07" db="EMBL/GenBank/DDBJ databases">
        <title>Whole genome shotgun sequence of Chryseobacterium hagamense NBRC 105253.</title>
        <authorList>
            <person name="Hosoyama A."/>
            <person name="Uohara A."/>
            <person name="Ohji S."/>
            <person name="Ichikawa N."/>
        </authorList>
    </citation>
    <scope>NUCLEOTIDE SEQUENCE [LARGE SCALE GENOMIC DNA]</scope>
    <source>
        <strain evidence="1 2">NBRC 105253</strain>
    </source>
</reference>
<proteinExistence type="predicted"/>
<dbReference type="InterPro" id="IPR003738">
    <property type="entry name" value="SRAP"/>
</dbReference>
<dbReference type="EMBL" id="BJYJ01000004">
    <property type="protein sequence ID" value="GEN75437.1"/>
    <property type="molecule type" value="Genomic_DNA"/>
</dbReference>
<dbReference type="GO" id="GO:0003697">
    <property type="term" value="F:single-stranded DNA binding"/>
    <property type="evidence" value="ECO:0007669"/>
    <property type="project" value="InterPro"/>
</dbReference>
<accession>A0A511YJR0</accession>
<dbReference type="InterPro" id="IPR036590">
    <property type="entry name" value="SRAP-like"/>
</dbReference>
<dbReference type="SUPFAM" id="SSF143081">
    <property type="entry name" value="BB1717-like"/>
    <property type="match status" value="1"/>
</dbReference>